<comment type="caution">
    <text evidence="2">The sequence shown here is derived from an EMBL/GenBank/DDBJ whole genome shotgun (WGS) entry which is preliminary data.</text>
</comment>
<reference evidence="2 3" key="1">
    <citation type="journal article" date="2021" name="BMC Genomics">
        <title>Datura genome reveals duplications of psychoactive alkaloid biosynthetic genes and high mutation rate following tissue culture.</title>
        <authorList>
            <person name="Rajewski A."/>
            <person name="Carter-House D."/>
            <person name="Stajich J."/>
            <person name="Litt A."/>
        </authorList>
    </citation>
    <scope>NUCLEOTIDE SEQUENCE [LARGE SCALE GENOMIC DNA]</scope>
    <source>
        <strain evidence="2">AR-01</strain>
    </source>
</reference>
<proteinExistence type="predicted"/>
<evidence type="ECO:0000313" key="2">
    <source>
        <dbReference type="EMBL" id="MCD9639162.1"/>
    </source>
</evidence>
<keyword evidence="3" id="KW-1185">Reference proteome</keyword>
<feature type="domain" description="Putative plant transposon protein" evidence="1">
    <location>
        <begin position="67"/>
        <end position="153"/>
    </location>
</feature>
<evidence type="ECO:0000313" key="3">
    <source>
        <dbReference type="Proteomes" id="UP000823775"/>
    </source>
</evidence>
<dbReference type="Proteomes" id="UP000823775">
    <property type="component" value="Unassembled WGS sequence"/>
</dbReference>
<sequence>MCGYSPIWSPTGRPPVVLRESQIILRIYLPNTACWHKSGVHRCFEVQDRYFADGGADKYDVYPHVTASYRGLIHHGDLKFEVHVWLDFVRASLIPSQNTTEIPIEVSILIACIMDNVHINVGELIADQFKRRAKQQATSLPYPCLISMSCVRDACPLFQPLDRNVRADSVITFSTKIDKDAPAMMREKGT</sequence>
<gene>
    <name evidence="2" type="ORF">HAX54_023519</name>
</gene>
<protein>
    <recommendedName>
        <fullName evidence="1">Putative plant transposon protein domain-containing protein</fullName>
    </recommendedName>
</protein>
<accession>A0ABS8UXW1</accession>
<dbReference type="Pfam" id="PF20167">
    <property type="entry name" value="Transposase_32"/>
    <property type="match status" value="1"/>
</dbReference>
<evidence type="ECO:0000259" key="1">
    <source>
        <dbReference type="Pfam" id="PF20167"/>
    </source>
</evidence>
<dbReference type="EMBL" id="JACEIK010002854">
    <property type="protein sequence ID" value="MCD9639162.1"/>
    <property type="molecule type" value="Genomic_DNA"/>
</dbReference>
<name>A0ABS8UXW1_DATST</name>
<dbReference type="InterPro" id="IPR046796">
    <property type="entry name" value="Transposase_32_dom"/>
</dbReference>
<organism evidence="2 3">
    <name type="scientific">Datura stramonium</name>
    <name type="common">Jimsonweed</name>
    <name type="synonym">Common thornapple</name>
    <dbReference type="NCBI Taxonomy" id="4076"/>
    <lineage>
        <taxon>Eukaryota</taxon>
        <taxon>Viridiplantae</taxon>
        <taxon>Streptophyta</taxon>
        <taxon>Embryophyta</taxon>
        <taxon>Tracheophyta</taxon>
        <taxon>Spermatophyta</taxon>
        <taxon>Magnoliopsida</taxon>
        <taxon>eudicotyledons</taxon>
        <taxon>Gunneridae</taxon>
        <taxon>Pentapetalae</taxon>
        <taxon>asterids</taxon>
        <taxon>lamiids</taxon>
        <taxon>Solanales</taxon>
        <taxon>Solanaceae</taxon>
        <taxon>Solanoideae</taxon>
        <taxon>Datureae</taxon>
        <taxon>Datura</taxon>
    </lineage>
</organism>